<dbReference type="Pfam" id="PF02518">
    <property type="entry name" value="HATPase_c"/>
    <property type="match status" value="1"/>
</dbReference>
<dbReference type="InterPro" id="IPR050482">
    <property type="entry name" value="Sensor_HK_TwoCompSys"/>
</dbReference>
<dbReference type="InterPro" id="IPR036890">
    <property type="entry name" value="HATPase_C_sf"/>
</dbReference>
<keyword evidence="9" id="KW-0472">Membrane</keyword>
<reference evidence="11 12" key="1">
    <citation type="submission" date="2013-03" db="EMBL/GenBank/DDBJ databases">
        <title>Draft genome sequence of Gracibacillus halophilus YIM-C55.5, a moderately halophilic and thermophilic organism from the Xiaochaidamu salt lake.</title>
        <authorList>
            <person name="Sugumar T."/>
            <person name="Polireddy D.R."/>
            <person name="Antony A."/>
            <person name="Madhava Y.R."/>
            <person name="Sivakumar N."/>
        </authorList>
    </citation>
    <scope>NUCLEOTIDE SEQUENCE [LARGE SCALE GENOMIC DNA]</scope>
    <source>
        <strain evidence="11 12">YIM-C55.5</strain>
    </source>
</reference>
<proteinExistence type="predicted"/>
<dbReference type="InterPro" id="IPR011712">
    <property type="entry name" value="Sig_transdc_His_kin_sub3_dim/P"/>
</dbReference>
<keyword evidence="4" id="KW-0808">Transferase</keyword>
<evidence type="ECO:0000256" key="2">
    <source>
        <dbReference type="ARBA" id="ARBA00012438"/>
    </source>
</evidence>
<accession>N4WAR2</accession>
<dbReference type="PANTHER" id="PTHR24421">
    <property type="entry name" value="NITRATE/NITRITE SENSOR PROTEIN NARX-RELATED"/>
    <property type="match status" value="1"/>
</dbReference>
<dbReference type="GO" id="GO:0005524">
    <property type="term" value="F:ATP binding"/>
    <property type="evidence" value="ECO:0007669"/>
    <property type="project" value="UniProtKB-KW"/>
</dbReference>
<evidence type="ECO:0000256" key="9">
    <source>
        <dbReference type="SAM" id="Phobius"/>
    </source>
</evidence>
<evidence type="ECO:0000256" key="7">
    <source>
        <dbReference type="ARBA" id="ARBA00022840"/>
    </source>
</evidence>
<keyword evidence="7" id="KW-0067">ATP-binding</keyword>
<evidence type="ECO:0000256" key="1">
    <source>
        <dbReference type="ARBA" id="ARBA00000085"/>
    </source>
</evidence>
<dbReference type="CDD" id="cd16917">
    <property type="entry name" value="HATPase_UhpB-NarQ-NarX-like"/>
    <property type="match status" value="1"/>
</dbReference>
<evidence type="ECO:0000256" key="3">
    <source>
        <dbReference type="ARBA" id="ARBA00022553"/>
    </source>
</evidence>
<keyword evidence="8" id="KW-0902">Two-component regulatory system</keyword>
<feature type="transmembrane region" description="Helical" evidence="9">
    <location>
        <begin position="137"/>
        <end position="154"/>
    </location>
</feature>
<dbReference type="AlphaFoldDB" id="N4WAR2"/>
<feature type="transmembrane region" description="Helical" evidence="9">
    <location>
        <begin position="34"/>
        <end position="50"/>
    </location>
</feature>
<evidence type="ECO:0000313" key="12">
    <source>
        <dbReference type="Proteomes" id="UP000012283"/>
    </source>
</evidence>
<keyword evidence="5" id="KW-0547">Nucleotide-binding</keyword>
<dbReference type="PANTHER" id="PTHR24421:SF10">
    <property type="entry name" value="NITRATE_NITRITE SENSOR PROTEIN NARQ"/>
    <property type="match status" value="1"/>
</dbReference>
<organism evidence="11 12">
    <name type="scientific">Gracilibacillus halophilus YIM-C55.5</name>
    <dbReference type="NCBI Taxonomy" id="1308866"/>
    <lineage>
        <taxon>Bacteria</taxon>
        <taxon>Bacillati</taxon>
        <taxon>Bacillota</taxon>
        <taxon>Bacilli</taxon>
        <taxon>Bacillales</taxon>
        <taxon>Bacillaceae</taxon>
        <taxon>Gracilibacillus</taxon>
    </lineage>
</organism>
<keyword evidence="12" id="KW-1185">Reference proteome</keyword>
<keyword evidence="3" id="KW-0597">Phosphoprotein</keyword>
<comment type="caution">
    <text evidence="11">The sequence shown here is derived from an EMBL/GenBank/DDBJ whole genome shotgun (WGS) entry which is preliminary data.</text>
</comment>
<evidence type="ECO:0000256" key="4">
    <source>
        <dbReference type="ARBA" id="ARBA00022679"/>
    </source>
</evidence>
<evidence type="ECO:0000256" key="6">
    <source>
        <dbReference type="ARBA" id="ARBA00022777"/>
    </source>
</evidence>
<dbReference type="eggNOG" id="COG4585">
    <property type="taxonomic scope" value="Bacteria"/>
</dbReference>
<feature type="transmembrane region" description="Helical" evidence="9">
    <location>
        <begin position="12"/>
        <end position="28"/>
    </location>
</feature>
<dbReference type="EC" id="2.7.13.3" evidence="2"/>
<dbReference type="OrthoDB" id="199946at2"/>
<sequence length="391" mass="45077">MELDQVVEKRINIAIIVTFLILLPCFLFDDQDDIIRLYSFACSYIILQYIRDFMFTIPWKHWLGYSFIGAHSLVVFLLIAVDQSFISQIFLLVLIGEIVFTYSLRLSLAFSILAYIGFIMGKWIAFDFPGWETMSFMIPRVTEFIVVIGFSYLVKRTMQQKIQLEKAFERIKKSSLQLEEKTIIQERKRIAGEMHDVTGYTFSSAIIGMEAIKQMIDNDPHAAKQWTTNIRSQLQQGLEQIRFSVRQLQESHFFIDFPTAMMTLIDDTEQQTGIQVTSQMDIDKSSCSSNQEITLYRALQEGLTNGLRHGRANWFQFTLTTKDQMIYFYLADNGTGVRSANFQKGFGLSAMEERINVLGGRLNIYTKPTGHAGFAYEIYLPSESLHKEEVG</sequence>
<dbReference type="EMBL" id="APML01000047">
    <property type="protein sequence ID" value="ENH96354.1"/>
    <property type="molecule type" value="Genomic_DNA"/>
</dbReference>
<dbReference type="GO" id="GO:0000155">
    <property type="term" value="F:phosphorelay sensor kinase activity"/>
    <property type="evidence" value="ECO:0007669"/>
    <property type="project" value="InterPro"/>
</dbReference>
<dbReference type="GO" id="GO:0016020">
    <property type="term" value="C:membrane"/>
    <property type="evidence" value="ECO:0007669"/>
    <property type="project" value="InterPro"/>
</dbReference>
<dbReference type="PATRIC" id="fig|1308866.3.peg.2290"/>
<dbReference type="Pfam" id="PF07730">
    <property type="entry name" value="HisKA_3"/>
    <property type="match status" value="1"/>
</dbReference>
<evidence type="ECO:0000259" key="10">
    <source>
        <dbReference type="PROSITE" id="PS50109"/>
    </source>
</evidence>
<protein>
    <recommendedName>
        <fullName evidence="2">histidine kinase</fullName>
        <ecNumber evidence="2">2.7.13.3</ecNumber>
    </recommendedName>
</protein>
<comment type="catalytic activity">
    <reaction evidence="1">
        <text>ATP + protein L-histidine = ADP + protein N-phospho-L-histidine.</text>
        <dbReference type="EC" id="2.7.13.3"/>
    </reaction>
</comment>
<dbReference type="InterPro" id="IPR005467">
    <property type="entry name" value="His_kinase_dom"/>
</dbReference>
<dbReference type="PROSITE" id="PS50109">
    <property type="entry name" value="HIS_KIN"/>
    <property type="match status" value="1"/>
</dbReference>
<evidence type="ECO:0000313" key="11">
    <source>
        <dbReference type="EMBL" id="ENH96354.1"/>
    </source>
</evidence>
<feature type="transmembrane region" description="Helical" evidence="9">
    <location>
        <begin position="108"/>
        <end position="125"/>
    </location>
</feature>
<dbReference type="RefSeq" id="WP_003470966.1">
    <property type="nucleotide sequence ID" value="NZ_APML01000047.1"/>
</dbReference>
<dbReference type="Gene3D" id="3.30.565.10">
    <property type="entry name" value="Histidine kinase-like ATPase, C-terminal domain"/>
    <property type="match status" value="1"/>
</dbReference>
<dbReference type="SUPFAM" id="SSF55874">
    <property type="entry name" value="ATPase domain of HSP90 chaperone/DNA topoisomerase II/histidine kinase"/>
    <property type="match status" value="1"/>
</dbReference>
<evidence type="ECO:0000256" key="5">
    <source>
        <dbReference type="ARBA" id="ARBA00022741"/>
    </source>
</evidence>
<dbReference type="GO" id="GO:0046983">
    <property type="term" value="F:protein dimerization activity"/>
    <property type="evidence" value="ECO:0007669"/>
    <property type="project" value="InterPro"/>
</dbReference>
<name>N4WAR2_9BACI</name>
<dbReference type="Gene3D" id="1.20.5.1930">
    <property type="match status" value="1"/>
</dbReference>
<dbReference type="STRING" id="1308866.J416_11332"/>
<gene>
    <name evidence="11" type="ORF">J416_11332</name>
</gene>
<dbReference type="Proteomes" id="UP000012283">
    <property type="component" value="Unassembled WGS sequence"/>
</dbReference>
<keyword evidence="9" id="KW-1133">Transmembrane helix</keyword>
<keyword evidence="6 11" id="KW-0418">Kinase</keyword>
<dbReference type="InterPro" id="IPR003594">
    <property type="entry name" value="HATPase_dom"/>
</dbReference>
<keyword evidence="9" id="KW-0812">Transmembrane</keyword>
<evidence type="ECO:0000256" key="8">
    <source>
        <dbReference type="ARBA" id="ARBA00023012"/>
    </source>
</evidence>
<feature type="domain" description="Histidine kinase" evidence="10">
    <location>
        <begin position="295"/>
        <end position="384"/>
    </location>
</feature>